<protein>
    <submittedName>
        <fullName evidence="2">FtsH protein</fullName>
    </submittedName>
</protein>
<feature type="compositionally biased region" description="Low complexity" evidence="1">
    <location>
        <begin position="574"/>
        <end position="587"/>
    </location>
</feature>
<dbReference type="PANTHER" id="PTHR33050">
    <property type="entry name" value="REVERSE TRANSCRIPTASE DOMAIN-CONTAINING PROTEIN"/>
    <property type="match status" value="1"/>
</dbReference>
<feature type="region of interest" description="Disordered" evidence="1">
    <location>
        <begin position="696"/>
        <end position="715"/>
    </location>
</feature>
<evidence type="ECO:0000256" key="1">
    <source>
        <dbReference type="SAM" id="MobiDB-lite"/>
    </source>
</evidence>
<proteinExistence type="predicted"/>
<feature type="compositionally biased region" description="Low complexity" evidence="1">
    <location>
        <begin position="62"/>
        <end position="75"/>
    </location>
</feature>
<keyword evidence="3" id="KW-1185">Reference proteome</keyword>
<sequence length="1535" mass="167770">MSSPNELREALRSLAEANTAKLEEMLRWAPVPYRVQLQRALARTEPVAQPAPPTSSPPSAPSQPTSSSSPSTTPANELYGDRCRGEFQFVLGPTDGEFAAASCEGKLGAFGERDVEVTAPGGAPSVRACAAELAEDALSSGRSSAAKVGRAAVARTVSQSVGGPPQVAAATGPEHVRTGAQSQPLRGHKVLADAKCSHCLPALGTAGIKSARQLEDVDRAQVRAVLGDVGTDKPFAPRALLRPAARSDVPVVHPYARGSLQRVGLSNDGAPLDIDLDKADTEFALDKFAKTSRAPRESRWTTWKKMASSRSLDPVPLSVDLIDKVGSILLDIVRLRNIMPSQKRSTCSKGSPELELARNQAIRSVLRGVGPSEPKLDLEIDKATEKFADQMAAAYNQLQQPEHVRLPHPAETATAASWFLLRGVEVPASPARMSRLAKKDEQSPSACQSASCPAETRPALMFTRLQKCSCAHGRAPLCVFHAMMRIVLDLRLRQQFAPEKFLFGNEGAPSVRQVSALAQSAAFALQEQSLFEWGPKAVEKWAQHSFRVAGYVQNSVSVPERRQSEHGLPLQNKASQASIGSPPAASGATVRSHVVTGAPSTAPSLPHLAKLAADSALDQQILDFLQDKGIQSSGIFFHMFAQREKIAKFLEPLAIGVKLNGTDVKKDVTQLAVAEATFEHMMDELTVLRNQQLATTTHAAPSTPMPATSSTTVAADPTKPLKSLPKGYCAQVVKDFEAEKEILARMVHEKMVSGLSSPIKLGKVMSCRQPLEPFGHGPRLLTVIDTFESVKWAMIFATWGKEPDVVREYYKKTSWDFAMHMRSEHTFESGVDKILQSPDKHDALARWLKAKARKERAKGCETRPYGGKCKWRTPFAPVPTHPGAQERVPLVATGLLQVRRQVQVRPRTGPPNTAAASAAANAVGRPGTELDQPAQQQERAGQPAPTTRPELVASGLVAVPSLLLRNVDEAISLQATGPEIWYPAVPTPSLEVRFHPDGLDEASRFRWATSLQWLDLFPINLNPCLQWAMDMQHHMGPALAQWRESALCRQELAGQHDRLPSTPHPSPSTEQQFGCFNLEHVRQALRNPRSSDHEATLRAEVEGEAKKDRFVGPFSTSWLFENAGPLGLRAARAFPIEQQGKVRRGDDWLRSGAGTQTTIAQLRHAAAHGQPQLFAVDHEGACRSGSQSLRVLHRGAAHSGARVAYIRVADALCFLSIVLLWLAAAYFVADFFGCEDCKSSDTGSTGYQMKEAKAKPPSADITLLGVDWRIREKFVHASPGATRIAEIRHTVAQALRTDSLTSAESAKLAGKLSFVASWMFGAVGKAFLRPLHTLRRCFTGNRRAANQWLQERCYKRRTMVGEPPSVRRQAEGRCFRSQVPQRMFDEVVTSKAFIFWLEILAQVFATVAGQPSQGMHLLCFCDNVAAEHALRKGYSKDDKFTKVLACFWSWVASRSVSLTFHRVSSKENCSDGISRDQWDFVNQFDFCRVEPDFSELYRWLATVEDTSLDVLVDTFAETAQSVSAHQSGEQRAEVA</sequence>
<comment type="caution">
    <text evidence="2">The sequence shown here is derived from an EMBL/GenBank/DDBJ whole genome shotgun (WGS) entry which is preliminary data.</text>
</comment>
<evidence type="ECO:0000313" key="3">
    <source>
        <dbReference type="Proteomes" id="UP000649617"/>
    </source>
</evidence>
<feature type="region of interest" description="Disordered" evidence="1">
    <location>
        <begin position="562"/>
        <end position="587"/>
    </location>
</feature>
<feature type="region of interest" description="Disordered" evidence="1">
    <location>
        <begin position="905"/>
        <end position="948"/>
    </location>
</feature>
<dbReference type="Proteomes" id="UP000649617">
    <property type="component" value="Unassembled WGS sequence"/>
</dbReference>
<dbReference type="OrthoDB" id="420730at2759"/>
<reference evidence="2" key="1">
    <citation type="submission" date="2021-02" db="EMBL/GenBank/DDBJ databases">
        <authorList>
            <person name="Dougan E. K."/>
            <person name="Rhodes N."/>
            <person name="Thang M."/>
            <person name="Chan C."/>
        </authorList>
    </citation>
    <scope>NUCLEOTIDE SEQUENCE</scope>
</reference>
<dbReference type="EMBL" id="CAJNIZ010043872">
    <property type="protein sequence ID" value="CAE7671405.1"/>
    <property type="molecule type" value="Genomic_DNA"/>
</dbReference>
<organism evidence="2 3">
    <name type="scientific">Symbiodinium pilosum</name>
    <name type="common">Dinoflagellate</name>
    <dbReference type="NCBI Taxonomy" id="2952"/>
    <lineage>
        <taxon>Eukaryota</taxon>
        <taxon>Sar</taxon>
        <taxon>Alveolata</taxon>
        <taxon>Dinophyceae</taxon>
        <taxon>Suessiales</taxon>
        <taxon>Symbiodiniaceae</taxon>
        <taxon>Symbiodinium</taxon>
    </lineage>
</organism>
<dbReference type="PANTHER" id="PTHR33050:SF7">
    <property type="entry name" value="RIBONUCLEASE H"/>
    <property type="match status" value="1"/>
</dbReference>
<name>A0A812WDX1_SYMPI</name>
<feature type="region of interest" description="Disordered" evidence="1">
    <location>
        <begin position="42"/>
        <end position="79"/>
    </location>
</feature>
<dbReference type="InterPro" id="IPR052055">
    <property type="entry name" value="Hepadnavirus_pol/RT"/>
</dbReference>
<evidence type="ECO:0000313" key="2">
    <source>
        <dbReference type="EMBL" id="CAE7671405.1"/>
    </source>
</evidence>
<feature type="compositionally biased region" description="Pro residues" evidence="1">
    <location>
        <begin position="49"/>
        <end position="61"/>
    </location>
</feature>
<gene>
    <name evidence="2" type="primary">ftsH</name>
    <name evidence="2" type="ORF">SPIL2461_LOCUS18526</name>
</gene>
<accession>A0A812WDX1</accession>